<dbReference type="EMBL" id="CAFAZY010000043">
    <property type="protein sequence ID" value="CAB4841774.1"/>
    <property type="molecule type" value="Genomic_DNA"/>
</dbReference>
<dbReference type="GO" id="GO:0016881">
    <property type="term" value="F:acid-amino acid ligase activity"/>
    <property type="evidence" value="ECO:0007669"/>
    <property type="project" value="InterPro"/>
</dbReference>
<evidence type="ECO:0000313" key="1">
    <source>
        <dbReference type="EMBL" id="CAB4841774.1"/>
    </source>
</evidence>
<name>A0A6J7B8W8_9ZZZZ</name>
<reference evidence="1" key="1">
    <citation type="submission" date="2020-05" db="EMBL/GenBank/DDBJ databases">
        <authorList>
            <person name="Chiriac C."/>
            <person name="Salcher M."/>
            <person name="Ghai R."/>
            <person name="Kavagutti S V."/>
        </authorList>
    </citation>
    <scope>NUCLEOTIDE SEQUENCE</scope>
</reference>
<dbReference type="AlphaFoldDB" id="A0A6J7B8W8"/>
<dbReference type="Gene3D" id="3.90.190.20">
    <property type="entry name" value="Mur ligase, C-terminal domain"/>
    <property type="match status" value="1"/>
</dbReference>
<gene>
    <name evidence="1" type="ORF">UFOPK3255_00453</name>
</gene>
<sequence>MQFHHVATTADAAVFVDHVSPGDVVLIKASRAERFELLADDIKARWIHRSGVEQ</sequence>
<organism evidence="1">
    <name type="scientific">freshwater metagenome</name>
    <dbReference type="NCBI Taxonomy" id="449393"/>
    <lineage>
        <taxon>unclassified sequences</taxon>
        <taxon>metagenomes</taxon>
        <taxon>ecological metagenomes</taxon>
    </lineage>
</organism>
<accession>A0A6J7B8W8</accession>
<proteinExistence type="predicted"/>
<dbReference type="InterPro" id="IPR036615">
    <property type="entry name" value="Mur_ligase_C_dom_sf"/>
</dbReference>
<protein>
    <submittedName>
        <fullName evidence="1">Unannotated protein</fullName>
    </submittedName>
</protein>